<dbReference type="AlphaFoldDB" id="A0AAV2DAT8"/>
<evidence type="ECO:0000313" key="4">
    <source>
        <dbReference type="Proteomes" id="UP001497516"/>
    </source>
</evidence>
<gene>
    <name evidence="3" type="ORF">LTRI10_LOCUS12456</name>
</gene>
<evidence type="ECO:0000256" key="1">
    <source>
        <dbReference type="SAM" id="MobiDB-lite"/>
    </source>
</evidence>
<feature type="compositionally biased region" description="Basic and acidic residues" evidence="1">
    <location>
        <begin position="40"/>
        <end position="56"/>
    </location>
</feature>
<feature type="transmembrane region" description="Helical" evidence="2">
    <location>
        <begin position="12"/>
        <end position="29"/>
    </location>
</feature>
<keyword evidence="2" id="KW-0812">Transmembrane</keyword>
<dbReference type="Proteomes" id="UP001497516">
    <property type="component" value="Chromosome 2"/>
</dbReference>
<keyword evidence="2" id="KW-1133">Transmembrane helix</keyword>
<dbReference type="EMBL" id="OZ034815">
    <property type="protein sequence ID" value="CAL1370309.1"/>
    <property type="molecule type" value="Genomic_DNA"/>
</dbReference>
<sequence length="90" mass="10215">MEIFSKLKAKVVLFAIHIAATLVFFPILVSEGMASPYNPERVDRGGKEKDHEDEVMDRSVDEELSITTVKVGYLMKHSRQQDFAKRGNFA</sequence>
<keyword evidence="2" id="KW-0472">Membrane</keyword>
<feature type="region of interest" description="Disordered" evidence="1">
    <location>
        <begin position="35"/>
        <end position="56"/>
    </location>
</feature>
<reference evidence="3 4" key="1">
    <citation type="submission" date="2024-04" db="EMBL/GenBank/DDBJ databases">
        <authorList>
            <person name="Fracassetti M."/>
        </authorList>
    </citation>
    <scope>NUCLEOTIDE SEQUENCE [LARGE SCALE GENOMIC DNA]</scope>
</reference>
<evidence type="ECO:0000256" key="2">
    <source>
        <dbReference type="SAM" id="Phobius"/>
    </source>
</evidence>
<accession>A0AAV2DAT8</accession>
<proteinExistence type="predicted"/>
<evidence type="ECO:0000313" key="3">
    <source>
        <dbReference type="EMBL" id="CAL1370309.1"/>
    </source>
</evidence>
<protein>
    <recommendedName>
        <fullName evidence="5">Transmembrane protein</fullName>
    </recommendedName>
</protein>
<organism evidence="3 4">
    <name type="scientific">Linum trigynum</name>
    <dbReference type="NCBI Taxonomy" id="586398"/>
    <lineage>
        <taxon>Eukaryota</taxon>
        <taxon>Viridiplantae</taxon>
        <taxon>Streptophyta</taxon>
        <taxon>Embryophyta</taxon>
        <taxon>Tracheophyta</taxon>
        <taxon>Spermatophyta</taxon>
        <taxon>Magnoliopsida</taxon>
        <taxon>eudicotyledons</taxon>
        <taxon>Gunneridae</taxon>
        <taxon>Pentapetalae</taxon>
        <taxon>rosids</taxon>
        <taxon>fabids</taxon>
        <taxon>Malpighiales</taxon>
        <taxon>Linaceae</taxon>
        <taxon>Linum</taxon>
    </lineage>
</organism>
<evidence type="ECO:0008006" key="5">
    <source>
        <dbReference type="Google" id="ProtNLM"/>
    </source>
</evidence>
<keyword evidence="4" id="KW-1185">Reference proteome</keyword>
<name>A0AAV2DAT8_9ROSI</name>